<evidence type="ECO:0000256" key="2">
    <source>
        <dbReference type="ARBA" id="ARBA00022741"/>
    </source>
</evidence>
<dbReference type="InterPro" id="IPR014014">
    <property type="entry name" value="RNA_helicase_DEAD_Q_motif"/>
</dbReference>
<evidence type="ECO:0000259" key="10">
    <source>
        <dbReference type="PROSITE" id="PS51192"/>
    </source>
</evidence>
<protein>
    <submittedName>
        <fullName evidence="12">DEAD-box ATP-dependent RNA helicase 8</fullName>
        <ecNumber evidence="12">3.6.4.13</ecNumber>
    </submittedName>
</protein>
<dbReference type="SMART" id="SM00487">
    <property type="entry name" value="DEXDc"/>
    <property type="match status" value="1"/>
</dbReference>
<feature type="domain" description="Helicase ATP-binding" evidence="10">
    <location>
        <begin position="91"/>
        <end position="261"/>
    </location>
</feature>
<evidence type="ECO:0000313" key="12">
    <source>
        <dbReference type="EMBL" id="KHN28121.1"/>
    </source>
</evidence>
<dbReference type="GO" id="GO:0003676">
    <property type="term" value="F:nucleic acid binding"/>
    <property type="evidence" value="ECO:0007669"/>
    <property type="project" value="InterPro"/>
</dbReference>
<proteinExistence type="inferred from homology"/>
<dbReference type="PROSITE" id="PS51195">
    <property type="entry name" value="Q_MOTIF"/>
    <property type="match status" value="1"/>
</dbReference>
<dbReference type="InterPro" id="IPR027417">
    <property type="entry name" value="P-loop_NTPase"/>
</dbReference>
<evidence type="ECO:0000256" key="8">
    <source>
        <dbReference type="PROSITE-ProRule" id="PRU00552"/>
    </source>
</evidence>
<dbReference type="GO" id="GO:0005737">
    <property type="term" value="C:cytoplasm"/>
    <property type="evidence" value="ECO:0007669"/>
    <property type="project" value="UniProtKB-SubCell"/>
</dbReference>
<dbReference type="PROSITE" id="PS00039">
    <property type="entry name" value="DEAD_ATP_HELICASE"/>
    <property type="match status" value="1"/>
</dbReference>
<feature type="domain" description="DEAD-box RNA helicase Q" evidence="11">
    <location>
        <begin position="60"/>
        <end position="88"/>
    </location>
</feature>
<dbReference type="GO" id="GO:0016787">
    <property type="term" value="F:hydrolase activity"/>
    <property type="evidence" value="ECO:0007669"/>
    <property type="project" value="UniProtKB-KW"/>
</dbReference>
<dbReference type="Proteomes" id="UP000053555">
    <property type="component" value="Unassembled WGS sequence"/>
</dbReference>
<organism evidence="12">
    <name type="scientific">Glycine soja</name>
    <name type="common">Wild soybean</name>
    <dbReference type="NCBI Taxonomy" id="3848"/>
    <lineage>
        <taxon>Eukaryota</taxon>
        <taxon>Viridiplantae</taxon>
        <taxon>Streptophyta</taxon>
        <taxon>Embryophyta</taxon>
        <taxon>Tracheophyta</taxon>
        <taxon>Spermatophyta</taxon>
        <taxon>Magnoliopsida</taxon>
        <taxon>eudicotyledons</taxon>
        <taxon>Gunneridae</taxon>
        <taxon>Pentapetalae</taxon>
        <taxon>rosids</taxon>
        <taxon>fabids</taxon>
        <taxon>Fabales</taxon>
        <taxon>Fabaceae</taxon>
        <taxon>Papilionoideae</taxon>
        <taxon>50 kb inversion clade</taxon>
        <taxon>NPAAA clade</taxon>
        <taxon>indigoferoid/millettioid clade</taxon>
        <taxon>Phaseoleae</taxon>
        <taxon>Glycine</taxon>
        <taxon>Glycine subgen. Soja</taxon>
    </lineage>
</organism>
<dbReference type="Gene3D" id="3.40.50.300">
    <property type="entry name" value="P-loop containing nucleotide triphosphate hydrolases"/>
    <property type="match status" value="3"/>
</dbReference>
<dbReference type="InterPro" id="IPR011545">
    <property type="entry name" value="DEAD/DEAH_box_helicase_dom"/>
</dbReference>
<accession>A0A0B2R243</accession>
<dbReference type="AlphaFoldDB" id="A0A0B2R243"/>
<dbReference type="Pfam" id="PF00271">
    <property type="entry name" value="Helicase_C"/>
    <property type="match status" value="1"/>
</dbReference>
<dbReference type="Pfam" id="PF00270">
    <property type="entry name" value="DEAD"/>
    <property type="match status" value="2"/>
</dbReference>
<evidence type="ECO:0000256" key="7">
    <source>
        <dbReference type="ARBA" id="ARBA00038316"/>
    </source>
</evidence>
<keyword evidence="2 9" id="KW-0547">Nucleotide-binding</keyword>
<keyword evidence="5 9" id="KW-0067">ATP-binding</keyword>
<dbReference type="PANTHER" id="PTHR47960">
    <property type="entry name" value="DEAD-BOX ATP-DEPENDENT RNA HELICASE 50"/>
    <property type="match status" value="1"/>
</dbReference>
<dbReference type="EC" id="3.6.4.13" evidence="12"/>
<feature type="short sequence motif" description="Q motif" evidence="8">
    <location>
        <begin position="60"/>
        <end position="88"/>
    </location>
</feature>
<evidence type="ECO:0000256" key="9">
    <source>
        <dbReference type="RuleBase" id="RU000492"/>
    </source>
</evidence>
<evidence type="ECO:0000256" key="6">
    <source>
        <dbReference type="ARBA" id="ARBA00037591"/>
    </source>
</evidence>
<dbReference type="EMBL" id="KN652961">
    <property type="protein sequence ID" value="KHN28121.1"/>
    <property type="molecule type" value="Genomic_DNA"/>
</dbReference>
<gene>
    <name evidence="12" type="ORF">glysoja_046698</name>
</gene>
<evidence type="ECO:0000256" key="1">
    <source>
        <dbReference type="ARBA" id="ARBA00004496"/>
    </source>
</evidence>
<dbReference type="InterPro" id="IPR000629">
    <property type="entry name" value="RNA-helicase_DEAD-box_CS"/>
</dbReference>
<dbReference type="InterPro" id="IPR001650">
    <property type="entry name" value="Helicase_C-like"/>
</dbReference>
<reference evidence="12" key="1">
    <citation type="submission" date="2014-07" db="EMBL/GenBank/DDBJ databases">
        <title>Identification of a novel salt tolerance gene in wild soybean by whole-genome sequencing.</title>
        <authorList>
            <person name="Lam H.-M."/>
            <person name="Qi X."/>
            <person name="Li M.-W."/>
            <person name="Liu X."/>
            <person name="Xie M."/>
            <person name="Ni M."/>
            <person name="Xu X."/>
        </authorList>
    </citation>
    <scope>NUCLEOTIDE SEQUENCE [LARGE SCALE GENOMIC DNA]</scope>
    <source>
        <tissue evidence="12">Root</tissue>
    </source>
</reference>
<sequence>MGIYEKGFERPSPIQEESIPIALTGSDILARAKNGTGKTAAFCIPALEKIDQDNNVIQGNEVEDYFLKRELLMGIYEKGFERPSPIQEESIPIALTGSDILARAKNGTGKTAAFCIPALEKIDQDNNVIQVVILVPTRELALQTSQVCKELGKHLKIQVMVTTGGTSLKDDIMCLYQPVHLLVGTPGRILDLAKKGVCILKDCAMLVMDEADKLLSPEFQPSIEQLIHFIPTTRQILMFSATFPVTVKDFKDRYLRKPYVFVEERQKVHCLNTLFSKVNRVELLAKKITELGYSCFYIHAKMLQDHRNRVFHDFRNGACRNLVCTGTLLTL</sequence>
<dbReference type="InterPro" id="IPR014001">
    <property type="entry name" value="Helicase_ATP-bd"/>
</dbReference>
<dbReference type="PROSITE" id="PS51192">
    <property type="entry name" value="HELICASE_ATP_BIND_1"/>
    <property type="match status" value="1"/>
</dbReference>
<dbReference type="SUPFAM" id="SSF52540">
    <property type="entry name" value="P-loop containing nucleoside triphosphate hydrolases"/>
    <property type="match status" value="3"/>
</dbReference>
<evidence type="ECO:0000256" key="3">
    <source>
        <dbReference type="ARBA" id="ARBA00022801"/>
    </source>
</evidence>
<evidence type="ECO:0000256" key="4">
    <source>
        <dbReference type="ARBA" id="ARBA00022806"/>
    </source>
</evidence>
<name>A0A0B2R243_GLYSO</name>
<dbReference type="GO" id="GO:0003724">
    <property type="term" value="F:RNA helicase activity"/>
    <property type="evidence" value="ECO:0007669"/>
    <property type="project" value="UniProtKB-EC"/>
</dbReference>
<evidence type="ECO:0000259" key="11">
    <source>
        <dbReference type="PROSITE" id="PS51195"/>
    </source>
</evidence>
<dbReference type="GO" id="GO:0005524">
    <property type="term" value="F:ATP binding"/>
    <property type="evidence" value="ECO:0007669"/>
    <property type="project" value="UniProtKB-KW"/>
</dbReference>
<comment type="subcellular location">
    <subcellularLocation>
        <location evidence="1">Cytoplasm</location>
    </subcellularLocation>
</comment>
<keyword evidence="3 9" id="KW-0378">Hydrolase</keyword>
<keyword evidence="4 9" id="KW-0347">Helicase</keyword>
<comment type="similarity">
    <text evidence="7">Belongs to the DEAD box helicase family. DDX6/DHH1 subfamily.</text>
</comment>
<comment type="function">
    <text evidence="6">ATP-dependent RNA helicase involved in mRNA turnover, and more specifically in mRNA decapping.</text>
</comment>
<dbReference type="CDD" id="cd17940">
    <property type="entry name" value="DEADc_DDX6"/>
    <property type="match status" value="1"/>
</dbReference>
<evidence type="ECO:0000256" key="5">
    <source>
        <dbReference type="ARBA" id="ARBA00022840"/>
    </source>
</evidence>